<dbReference type="Proteomes" id="UP000053039">
    <property type="component" value="Unassembled WGS sequence"/>
</dbReference>
<evidence type="ECO:0000256" key="1">
    <source>
        <dbReference type="SAM" id="MobiDB-lite"/>
    </source>
</evidence>
<evidence type="ECO:0000313" key="3">
    <source>
        <dbReference type="Proteomes" id="UP000053039"/>
    </source>
</evidence>
<feature type="region of interest" description="Disordered" evidence="1">
    <location>
        <begin position="1"/>
        <end position="36"/>
    </location>
</feature>
<accession>A0A124H9G1</accession>
<sequence length="194" mass="21373">MLDEGQAPATKQGIMSSEATYGPPELPDDRPDSDQPASYVAELSDIVLVVATMAATPFLQAISTYFGNALAKGMGSGTRDMMHRFIRRQARASLDAPADVVDLIHLRTEDGWLVEMKVAVEPSALAQLPELCAADAPLSESDRRPGTAATIRWDHDGYWIAATVRADGYQVVFVWDPEAKQWRERTYRRPIPVT</sequence>
<comment type="caution">
    <text evidence="2">The sequence shown here is derived from an EMBL/GenBank/DDBJ whole genome shotgun (WGS) entry which is preliminary data.</text>
</comment>
<reference evidence="2 3" key="1">
    <citation type="submission" date="2015-10" db="EMBL/GenBank/DDBJ databases">
        <title>Draft genome sequence of Streptomyces pseudovenezuelae DSM 40212, type strain for the species Streptomyces pseudovenezuelae.</title>
        <authorList>
            <person name="Ruckert C."/>
            <person name="Winkler A."/>
            <person name="Kalinowski J."/>
            <person name="Kampfer P."/>
            <person name="Glaeser S."/>
        </authorList>
    </citation>
    <scope>NUCLEOTIDE SEQUENCE [LARGE SCALE GENOMIC DNA]</scope>
    <source>
        <strain evidence="2 3">DSM 40212</strain>
    </source>
</reference>
<protein>
    <submittedName>
        <fullName evidence="2">Uncharacterized protein</fullName>
    </submittedName>
</protein>
<gene>
    <name evidence="2" type="ORF">AQI94_30370</name>
</gene>
<dbReference type="AlphaFoldDB" id="A0A124H9G1"/>
<evidence type="ECO:0000313" key="2">
    <source>
        <dbReference type="EMBL" id="KUM84848.1"/>
    </source>
</evidence>
<organism evidence="2 3">
    <name type="scientific">Streptomyces pseudovenezuelae</name>
    <dbReference type="NCBI Taxonomy" id="67350"/>
    <lineage>
        <taxon>Bacteria</taxon>
        <taxon>Bacillati</taxon>
        <taxon>Actinomycetota</taxon>
        <taxon>Actinomycetes</taxon>
        <taxon>Kitasatosporales</taxon>
        <taxon>Streptomycetaceae</taxon>
        <taxon>Streptomyces</taxon>
        <taxon>Streptomyces aurantiacus group</taxon>
    </lineage>
</organism>
<dbReference type="EMBL" id="LMWM01000030">
    <property type="protein sequence ID" value="KUM84848.1"/>
    <property type="molecule type" value="Genomic_DNA"/>
</dbReference>
<proteinExistence type="predicted"/>
<name>A0A124H9G1_9ACTN</name>